<evidence type="ECO:0000256" key="3">
    <source>
        <dbReference type="ARBA" id="ARBA00009903"/>
    </source>
</evidence>
<keyword evidence="12" id="KW-0460">Magnesium</keyword>
<dbReference type="GO" id="GO:0005737">
    <property type="term" value="C:cytoplasm"/>
    <property type="evidence" value="ECO:0007669"/>
    <property type="project" value="UniProtKB-SubCell"/>
</dbReference>
<dbReference type="Gene3D" id="1.10.510.10">
    <property type="entry name" value="Transferase(Phosphotransferase) domain 1"/>
    <property type="match status" value="1"/>
</dbReference>
<feature type="compositionally biased region" description="Low complexity" evidence="15">
    <location>
        <begin position="1324"/>
        <end position="1339"/>
    </location>
</feature>
<dbReference type="FunFam" id="3.30.200.20:FF:000457">
    <property type="entry name" value="Microtubule-associated serine/threonine-protein kinase"/>
    <property type="match status" value="1"/>
</dbReference>
<feature type="region of interest" description="Disordered" evidence="15">
    <location>
        <begin position="948"/>
        <end position="980"/>
    </location>
</feature>
<feature type="region of interest" description="Disordered" evidence="15">
    <location>
        <begin position="184"/>
        <end position="207"/>
    </location>
</feature>
<dbReference type="CDD" id="cd05609">
    <property type="entry name" value="STKc_MAST"/>
    <property type="match status" value="1"/>
</dbReference>
<feature type="region of interest" description="Disordered" evidence="15">
    <location>
        <begin position="884"/>
        <end position="920"/>
    </location>
</feature>
<dbReference type="InterPro" id="IPR023142">
    <property type="entry name" value="MAST_pre-PK_dom_sf"/>
</dbReference>
<feature type="region of interest" description="Disordered" evidence="15">
    <location>
        <begin position="253"/>
        <end position="277"/>
    </location>
</feature>
<dbReference type="InterPro" id="IPR000719">
    <property type="entry name" value="Prot_kinase_dom"/>
</dbReference>
<sequence>MLARLTSMDRFDQQVSFSSTSSPTPETEDSDSSLPAVCFRGRSTTQQMCFNATTSSKKVARSKDVLSQSPTARASAARRSLNASTSPVAAPRCRSPQSRGPSTSHHSRTTAPVPLRSSSTRSGSSLMAPQHDNRRWSLASLPSTSGYGTPGTGSNSAFSSQYSSSEHLGEMFEFMRMGNASNRFDSNESYPSEEAVPHSYRPRSRSLTSPVKFANENNLELVNRTSVYKERFPKAKVQMEERLAAFVSENAPLSGGASTASTTDDHKDEEQVKMRNRRSTVLDAESFADRSLLRIIGDGATRFLHHQIVEVAADCLSRSRDDSITCSYFCEMSQRLDETLNEAQMKTSRESLTYLSKLVKQLLMIVSRPARLLECLEFDPDEFYHLLEEAEGVVREQLGSGSARVPDLPQYIIGKLGLDRDPLLDAAERAESPPAVCPSSHIETSDVTTKADVSGKGWPTEQRAPREDDFETIRLVSNGAYGAVYLVRHRETRQRFALKKMNKQTLMLRNQVDQVFAERDILTMADNPFVVSFYGSFETRHHLCMLMEYVEGGDCAALLKNAGTLPIDLVRLYVAETVLAIEYLHSYGIVHRDLKPDNLLITAMGHIKLTDFGLSKIGLMNRTTLVAEGYDSVAETQQFKDKQLCGTPEYIAPEVILRQGYGKPVDWWALGVILYEFLVGIVPFFGDSPEDLFSKVITEEVEYPTEEEALLPEAEDLIKQLLEKNPAERLGTLNGAAQLMTHPFFESLDFTSLLRQKAEFVPQLDNEEDTSYFDTRSDRYNHEAESCGEDDGSGGVSSLMFHSFSTASPRHSIASIDPNQMAHLVAAANAAASERSSTSTENRKSPATAQSSEEQSNDADSNEKEKDADFAVPMPSAVHLRRRFSAQRQSNLSTSSSGTTGTGSGTMCFPNATSSTDSSIDASHMPSYHFAVGDSARSPLPRFAISYEGAPLSSTDGSMHEDSTQTASASPEPQSGREAKNEEIVRFRAQAPSPLQLVIPSHSSSSSQKTQPSSSKDTCYVVCKSSASGQLSPGGASVSSASSADIPSPHHASGTSHQLMTSQMADAQLSPAAGSPVSKQVNIRKGPFGFGFTLKSVRVYLAEHSEYYTIEHIVTAVVEGSPAFEAGLRSEDLVMQVNGHSVHNLTHPQLMHRLLSYGNELTLKVTPLATTSIREGAARKTVGKLAKKKPKRPQRRVPLEKKPRKPSALLRRLSGKRTTNDIVPGSSSQKQTFIPRSVSSQDGSILTNIPGTTTTAPTAQASVSVTSPPAQIGDASTSSAPSTALHGGHPSTSPRSKHPTKRMSDVGLQDNRSPLAAIPFSRPTSVKTSTSSASTVVLPPITSTPPTTILKPTPSIAVSPLARNVHAALPSTVPPPVVKMRSSSNSEVPDRSPPPPRPPPVSQSALQTAQRTASAPQASTTLSAAQSLLNRFLPRHDDRK</sequence>
<dbReference type="Pfam" id="PF08926">
    <property type="entry name" value="DUF1908"/>
    <property type="match status" value="1"/>
</dbReference>
<dbReference type="InterPro" id="IPR000961">
    <property type="entry name" value="AGC-kinase_C"/>
</dbReference>
<evidence type="ECO:0000256" key="6">
    <source>
        <dbReference type="ARBA" id="ARBA00022527"/>
    </source>
</evidence>
<evidence type="ECO:0000256" key="12">
    <source>
        <dbReference type="ARBA" id="ARBA00022842"/>
    </source>
</evidence>
<comment type="catalytic activity">
    <reaction evidence="13">
        <text>L-threonyl-[protein] + ATP = O-phospho-L-threonyl-[protein] + ADP + H(+)</text>
        <dbReference type="Rhea" id="RHEA:46608"/>
        <dbReference type="Rhea" id="RHEA-COMP:11060"/>
        <dbReference type="Rhea" id="RHEA-COMP:11605"/>
        <dbReference type="ChEBI" id="CHEBI:15378"/>
        <dbReference type="ChEBI" id="CHEBI:30013"/>
        <dbReference type="ChEBI" id="CHEBI:30616"/>
        <dbReference type="ChEBI" id="CHEBI:61977"/>
        <dbReference type="ChEBI" id="CHEBI:456216"/>
        <dbReference type="EC" id="2.7.11.1"/>
    </reaction>
</comment>
<evidence type="ECO:0000256" key="9">
    <source>
        <dbReference type="ARBA" id="ARBA00022741"/>
    </source>
</evidence>
<dbReference type="PANTHER" id="PTHR24356">
    <property type="entry name" value="SERINE/THREONINE-PROTEIN KINASE"/>
    <property type="match status" value="1"/>
</dbReference>
<evidence type="ECO:0000256" key="8">
    <source>
        <dbReference type="ARBA" id="ARBA00022679"/>
    </source>
</evidence>
<dbReference type="Pfam" id="PF00595">
    <property type="entry name" value="PDZ"/>
    <property type="match status" value="1"/>
</dbReference>
<feature type="compositionally biased region" description="Polar residues" evidence="15">
    <location>
        <begin position="1216"/>
        <end position="1251"/>
    </location>
</feature>
<comment type="similarity">
    <text evidence="3">Belongs to the protein kinase superfamily. AGC Ser/Thr protein kinase family.</text>
</comment>
<dbReference type="Proteomes" id="UP000835052">
    <property type="component" value="Unassembled WGS sequence"/>
</dbReference>
<accession>A0A8S1HWC4</accession>
<evidence type="ECO:0000256" key="7">
    <source>
        <dbReference type="ARBA" id="ARBA00022553"/>
    </source>
</evidence>
<keyword evidence="9" id="KW-0547">Nucleotide-binding</keyword>
<dbReference type="Gene3D" id="3.30.200.20">
    <property type="entry name" value="Phosphorylase Kinase, domain 1"/>
    <property type="match status" value="1"/>
</dbReference>
<dbReference type="SUPFAM" id="SSF140482">
    <property type="entry name" value="MAST3 pre-PK domain-like"/>
    <property type="match status" value="1"/>
</dbReference>
<feature type="region of interest" description="Disordered" evidence="15">
    <location>
        <begin position="1181"/>
        <end position="1339"/>
    </location>
</feature>
<evidence type="ECO:0000313" key="19">
    <source>
        <dbReference type="EMBL" id="CAD6199737.1"/>
    </source>
</evidence>
<feature type="domain" description="PDZ" evidence="17">
    <location>
        <begin position="1080"/>
        <end position="1169"/>
    </location>
</feature>
<keyword evidence="10" id="KW-0418">Kinase</keyword>
<dbReference type="SUPFAM" id="SSF56112">
    <property type="entry name" value="Protein kinase-like (PK-like)"/>
    <property type="match status" value="1"/>
</dbReference>
<dbReference type="GO" id="GO:0000287">
    <property type="term" value="F:magnesium ion binding"/>
    <property type="evidence" value="ECO:0007669"/>
    <property type="project" value="InterPro"/>
</dbReference>
<evidence type="ECO:0000256" key="10">
    <source>
        <dbReference type="ARBA" id="ARBA00022777"/>
    </source>
</evidence>
<keyword evidence="7" id="KW-0597">Phosphoprotein</keyword>
<dbReference type="EMBL" id="CAJGYM010000198">
    <property type="protein sequence ID" value="CAD6199737.1"/>
    <property type="molecule type" value="Genomic_DNA"/>
</dbReference>
<evidence type="ECO:0000256" key="11">
    <source>
        <dbReference type="ARBA" id="ARBA00022840"/>
    </source>
</evidence>
<keyword evidence="8" id="KW-0808">Transferase</keyword>
<feature type="compositionally biased region" description="Low complexity" evidence="15">
    <location>
        <begin position="1033"/>
        <end position="1053"/>
    </location>
</feature>
<dbReference type="SMART" id="SM00228">
    <property type="entry name" value="PDZ"/>
    <property type="match status" value="1"/>
</dbReference>
<evidence type="ECO:0000259" key="18">
    <source>
        <dbReference type="PROSITE" id="PS51285"/>
    </source>
</evidence>
<dbReference type="GO" id="GO:0005524">
    <property type="term" value="F:ATP binding"/>
    <property type="evidence" value="ECO:0007669"/>
    <property type="project" value="UniProtKB-KW"/>
</dbReference>
<keyword evidence="5" id="KW-0963">Cytoplasm</keyword>
<feature type="region of interest" description="Disordered" evidence="15">
    <location>
        <begin position="1"/>
        <end position="36"/>
    </location>
</feature>
<dbReference type="InterPro" id="IPR037711">
    <property type="entry name" value="MAST"/>
</dbReference>
<dbReference type="InterPro" id="IPR015022">
    <property type="entry name" value="MAST_pre-PK_dom"/>
</dbReference>
<feature type="compositionally biased region" description="Basic residues" evidence="15">
    <location>
        <begin position="1181"/>
        <end position="1195"/>
    </location>
</feature>
<gene>
    <name evidence="19" type="ORF">CAUJ_LOCUS15636</name>
</gene>
<evidence type="ECO:0000256" key="15">
    <source>
        <dbReference type="SAM" id="MobiDB-lite"/>
    </source>
</evidence>
<evidence type="ECO:0000256" key="13">
    <source>
        <dbReference type="ARBA" id="ARBA00047899"/>
    </source>
</evidence>
<reference evidence="19" key="1">
    <citation type="submission" date="2020-10" db="EMBL/GenBank/DDBJ databases">
        <authorList>
            <person name="Kikuchi T."/>
        </authorList>
    </citation>
    <scope>NUCLEOTIDE SEQUENCE</scope>
    <source>
        <strain evidence="19">NKZ352</strain>
    </source>
</reference>
<dbReference type="InterPro" id="IPR001478">
    <property type="entry name" value="PDZ"/>
</dbReference>
<comment type="subcellular location">
    <subcellularLocation>
        <location evidence="2">Cytoplasm</location>
    </subcellularLocation>
</comment>
<feature type="domain" description="AGC-kinase C-terminal" evidence="18">
    <location>
        <begin position="746"/>
        <end position="816"/>
    </location>
</feature>
<proteinExistence type="inferred from homology"/>
<dbReference type="Pfam" id="PF00069">
    <property type="entry name" value="Pkinase"/>
    <property type="match status" value="1"/>
</dbReference>
<feature type="compositionally biased region" description="Polar residues" evidence="15">
    <location>
        <begin position="964"/>
        <end position="973"/>
    </location>
</feature>
<dbReference type="SMART" id="SM00220">
    <property type="entry name" value="S_TKc"/>
    <property type="match status" value="1"/>
</dbReference>
<dbReference type="GO" id="GO:0035556">
    <property type="term" value="P:intracellular signal transduction"/>
    <property type="evidence" value="ECO:0007669"/>
    <property type="project" value="TreeGrafter"/>
</dbReference>
<dbReference type="PANTHER" id="PTHR24356:SF414">
    <property type="entry name" value="NON-SPECIFIC SERINE_THREONINE PROTEIN KINASE"/>
    <property type="match status" value="1"/>
</dbReference>
<keyword evidence="6" id="KW-0723">Serine/threonine-protein kinase</keyword>
<comment type="catalytic activity">
    <reaction evidence="14">
        <text>L-seryl-[protein] + ATP = O-phospho-L-seryl-[protein] + ADP + H(+)</text>
        <dbReference type="Rhea" id="RHEA:17989"/>
        <dbReference type="Rhea" id="RHEA-COMP:9863"/>
        <dbReference type="Rhea" id="RHEA-COMP:11604"/>
        <dbReference type="ChEBI" id="CHEBI:15378"/>
        <dbReference type="ChEBI" id="CHEBI:29999"/>
        <dbReference type="ChEBI" id="CHEBI:30616"/>
        <dbReference type="ChEBI" id="CHEBI:83421"/>
        <dbReference type="ChEBI" id="CHEBI:456216"/>
        <dbReference type="EC" id="2.7.11.1"/>
    </reaction>
</comment>
<evidence type="ECO:0000256" key="14">
    <source>
        <dbReference type="ARBA" id="ARBA00048679"/>
    </source>
</evidence>
<dbReference type="InterPro" id="IPR050236">
    <property type="entry name" value="Ser_Thr_kinase_AGC"/>
</dbReference>
<feature type="compositionally biased region" description="Low complexity" evidence="15">
    <location>
        <begin position="69"/>
        <end position="86"/>
    </location>
</feature>
<feature type="region of interest" description="Disordered" evidence="15">
    <location>
        <begin position="53"/>
        <end position="161"/>
    </location>
</feature>
<protein>
    <recommendedName>
        <fullName evidence="4">non-specific serine/threonine protein kinase</fullName>
        <ecNumber evidence="4">2.7.11.1</ecNumber>
    </recommendedName>
</protein>
<comment type="cofactor">
    <cofactor evidence="1">
        <name>Mg(2+)</name>
        <dbReference type="ChEBI" id="CHEBI:18420"/>
    </cofactor>
</comment>
<dbReference type="Gene3D" id="2.30.42.10">
    <property type="match status" value="1"/>
</dbReference>
<evidence type="ECO:0000256" key="5">
    <source>
        <dbReference type="ARBA" id="ARBA00022490"/>
    </source>
</evidence>
<dbReference type="Gene3D" id="1.20.1480.20">
    <property type="entry name" value="MAST3 pre-PK domain-like"/>
    <property type="match status" value="1"/>
</dbReference>
<evidence type="ECO:0000313" key="20">
    <source>
        <dbReference type="Proteomes" id="UP000835052"/>
    </source>
</evidence>
<feature type="region of interest" description="Disordered" evidence="15">
    <location>
        <begin position="1371"/>
        <end position="1440"/>
    </location>
</feature>
<dbReference type="EC" id="2.7.11.1" evidence="4"/>
<feature type="compositionally biased region" description="Pro residues" evidence="15">
    <location>
        <begin position="1391"/>
        <end position="1401"/>
    </location>
</feature>
<evidence type="ECO:0000256" key="2">
    <source>
        <dbReference type="ARBA" id="ARBA00004496"/>
    </source>
</evidence>
<feature type="compositionally biased region" description="Polar residues" evidence="15">
    <location>
        <begin position="1403"/>
        <end position="1429"/>
    </location>
</feature>
<feature type="region of interest" description="Disordered" evidence="15">
    <location>
        <begin position="431"/>
        <end position="464"/>
    </location>
</feature>
<dbReference type="OrthoDB" id="10070999at2759"/>
<feature type="domain" description="Protein kinase" evidence="16">
    <location>
        <begin position="470"/>
        <end position="745"/>
    </location>
</feature>
<feature type="compositionally biased region" description="Low complexity" evidence="15">
    <location>
        <begin position="116"/>
        <end position="125"/>
    </location>
</feature>
<comment type="caution">
    <text evidence="19">The sequence shown here is derived from an EMBL/GenBank/DDBJ whole genome shotgun (WGS) entry which is preliminary data.</text>
</comment>
<feature type="compositionally biased region" description="Low complexity" evidence="15">
    <location>
        <begin position="826"/>
        <end position="840"/>
    </location>
</feature>
<dbReference type="InterPro" id="IPR011009">
    <property type="entry name" value="Kinase-like_dom_sf"/>
</dbReference>
<feature type="region of interest" description="Disordered" evidence="15">
    <location>
        <begin position="826"/>
        <end position="870"/>
    </location>
</feature>
<dbReference type="PROSITE" id="PS00108">
    <property type="entry name" value="PROTEIN_KINASE_ST"/>
    <property type="match status" value="1"/>
</dbReference>
<feature type="compositionally biased region" description="Low complexity" evidence="15">
    <location>
        <begin position="1252"/>
        <end position="1267"/>
    </location>
</feature>
<evidence type="ECO:0000259" key="17">
    <source>
        <dbReference type="PROSITE" id="PS50106"/>
    </source>
</evidence>
<dbReference type="FunFam" id="1.10.510.10:FF:000012">
    <property type="entry name" value="microtubule-associated serine/threonine-protein kinase 2 isoform X1"/>
    <property type="match status" value="1"/>
</dbReference>
<name>A0A8S1HWC4_9PELO</name>
<dbReference type="PROSITE" id="PS51285">
    <property type="entry name" value="AGC_KINASE_CTER"/>
    <property type="match status" value="1"/>
</dbReference>
<evidence type="ECO:0000256" key="1">
    <source>
        <dbReference type="ARBA" id="ARBA00001946"/>
    </source>
</evidence>
<dbReference type="PROSITE" id="PS50106">
    <property type="entry name" value="PDZ"/>
    <property type="match status" value="1"/>
</dbReference>
<feature type="region of interest" description="Disordered" evidence="15">
    <location>
        <begin position="1028"/>
        <end position="1060"/>
    </location>
</feature>
<keyword evidence="11" id="KW-0067">ATP-binding</keyword>
<keyword evidence="20" id="KW-1185">Reference proteome</keyword>
<feature type="compositionally biased region" description="Polar residues" evidence="15">
    <location>
        <begin position="95"/>
        <end position="104"/>
    </location>
</feature>
<feature type="compositionally biased region" description="Polar residues" evidence="15">
    <location>
        <begin position="845"/>
        <end position="854"/>
    </location>
</feature>
<dbReference type="GO" id="GO:0004674">
    <property type="term" value="F:protein serine/threonine kinase activity"/>
    <property type="evidence" value="ECO:0007669"/>
    <property type="project" value="UniProtKB-KW"/>
</dbReference>
<dbReference type="InterPro" id="IPR008271">
    <property type="entry name" value="Ser/Thr_kinase_AS"/>
</dbReference>
<dbReference type="InterPro" id="IPR036034">
    <property type="entry name" value="PDZ_sf"/>
</dbReference>
<evidence type="ECO:0000256" key="4">
    <source>
        <dbReference type="ARBA" id="ARBA00012513"/>
    </source>
</evidence>
<feature type="compositionally biased region" description="Basic and acidic residues" evidence="15">
    <location>
        <begin position="263"/>
        <end position="273"/>
    </location>
</feature>
<dbReference type="FunFam" id="1.20.1480.20:FF:000001">
    <property type="entry name" value="microtubule-associated serine/threonine-protein kinase 4 isoform X1"/>
    <property type="match status" value="1"/>
</dbReference>
<evidence type="ECO:0000259" key="16">
    <source>
        <dbReference type="PROSITE" id="PS50011"/>
    </source>
</evidence>
<dbReference type="PROSITE" id="PS50011">
    <property type="entry name" value="PROTEIN_KINASE_DOM"/>
    <property type="match status" value="1"/>
</dbReference>
<feature type="compositionally biased region" description="Low complexity" evidence="15">
    <location>
        <begin position="143"/>
        <end position="161"/>
    </location>
</feature>
<organism evidence="19 20">
    <name type="scientific">Caenorhabditis auriculariae</name>
    <dbReference type="NCBI Taxonomy" id="2777116"/>
    <lineage>
        <taxon>Eukaryota</taxon>
        <taxon>Metazoa</taxon>
        <taxon>Ecdysozoa</taxon>
        <taxon>Nematoda</taxon>
        <taxon>Chromadorea</taxon>
        <taxon>Rhabditida</taxon>
        <taxon>Rhabditina</taxon>
        <taxon>Rhabditomorpha</taxon>
        <taxon>Rhabditoidea</taxon>
        <taxon>Rhabditidae</taxon>
        <taxon>Peloderinae</taxon>
        <taxon>Caenorhabditis</taxon>
    </lineage>
</organism>
<dbReference type="SUPFAM" id="SSF50156">
    <property type="entry name" value="PDZ domain-like"/>
    <property type="match status" value="1"/>
</dbReference>